<proteinExistence type="predicted"/>
<reference evidence="5 6" key="1">
    <citation type="journal article" date="2018" name="Nat. Genet.">
        <title>The Rosa genome provides new insights in the design of modern roses.</title>
        <authorList>
            <person name="Bendahmane M."/>
        </authorList>
    </citation>
    <scope>NUCLEOTIDE SEQUENCE [LARGE SCALE GENOMIC DNA]</scope>
    <source>
        <strain evidence="6">cv. Old Blush</strain>
    </source>
</reference>
<accession>A0A2P6R640</accession>
<feature type="domain" description="C-JID" evidence="3">
    <location>
        <begin position="583"/>
        <end position="721"/>
    </location>
</feature>
<dbReference type="AlphaFoldDB" id="A0A2P6R640"/>
<keyword evidence="1" id="KW-0433">Leucine-rich repeat</keyword>
<dbReference type="STRING" id="74649.A0A2P6R640"/>
<dbReference type="InterPro" id="IPR044974">
    <property type="entry name" value="Disease_R_plants"/>
</dbReference>
<organism evidence="5 6">
    <name type="scientific">Rosa chinensis</name>
    <name type="common">China rose</name>
    <dbReference type="NCBI Taxonomy" id="74649"/>
    <lineage>
        <taxon>Eukaryota</taxon>
        <taxon>Viridiplantae</taxon>
        <taxon>Streptophyta</taxon>
        <taxon>Embryophyta</taxon>
        <taxon>Tracheophyta</taxon>
        <taxon>Spermatophyta</taxon>
        <taxon>Magnoliopsida</taxon>
        <taxon>eudicotyledons</taxon>
        <taxon>Gunneridae</taxon>
        <taxon>Pentapetalae</taxon>
        <taxon>rosids</taxon>
        <taxon>fabids</taxon>
        <taxon>Rosales</taxon>
        <taxon>Rosaceae</taxon>
        <taxon>Rosoideae</taxon>
        <taxon>Rosoideae incertae sedis</taxon>
        <taxon>Rosa</taxon>
    </lineage>
</organism>
<dbReference type="SUPFAM" id="SSF52058">
    <property type="entry name" value="L domain-like"/>
    <property type="match status" value="2"/>
</dbReference>
<dbReference type="SMART" id="SM00369">
    <property type="entry name" value="LRR_TYP"/>
    <property type="match status" value="4"/>
</dbReference>
<dbReference type="InterPro" id="IPR045344">
    <property type="entry name" value="C-JID"/>
</dbReference>
<dbReference type="InterPro" id="IPR003591">
    <property type="entry name" value="Leu-rich_rpt_typical-subtyp"/>
</dbReference>
<keyword evidence="6" id="KW-1185">Reference proteome</keyword>
<dbReference type="Pfam" id="PF23598">
    <property type="entry name" value="LRR_14"/>
    <property type="match status" value="1"/>
</dbReference>
<dbReference type="Gramene" id="PRQ41888">
    <property type="protein sequence ID" value="PRQ41888"/>
    <property type="gene ID" value="RchiOBHm_Chr3g0451641"/>
</dbReference>
<comment type="caution">
    <text evidence="5">The sequence shown here is derived from an EMBL/GenBank/DDBJ whole genome shotgun (WGS) entry which is preliminary data.</text>
</comment>
<dbReference type="InterPro" id="IPR055414">
    <property type="entry name" value="LRR_R13L4/SHOC2-like"/>
</dbReference>
<dbReference type="OMA" id="ARINIMA"/>
<feature type="domain" description="Disease resistance R13L4/SHOC-2-like LRR" evidence="4">
    <location>
        <begin position="365"/>
        <end position="444"/>
    </location>
</feature>
<dbReference type="EMBL" id="PDCK01000041">
    <property type="protein sequence ID" value="PRQ41888.1"/>
    <property type="molecule type" value="Genomic_DNA"/>
</dbReference>
<evidence type="ECO:0000259" key="3">
    <source>
        <dbReference type="Pfam" id="PF20160"/>
    </source>
</evidence>
<dbReference type="PANTHER" id="PTHR11017">
    <property type="entry name" value="LEUCINE-RICH REPEAT-CONTAINING PROTEIN"/>
    <property type="match status" value="1"/>
</dbReference>
<evidence type="ECO:0000259" key="4">
    <source>
        <dbReference type="Pfam" id="PF23598"/>
    </source>
</evidence>
<sequence length="841" mass="94564">MSLISIKDNCIWMHDVIQEMGWEIVRQESTQNPRERSRLHSDEDVRHVLKRNMGTTRVQSISSINCAYRIIMLDPQAFTGMHNLRFLVLDKHMHLDDKANLEYLPGVLQFLRWVHYPLKSLPSKFSPDNLVELHMPLSKLKRLWEKGQIPKNLKRIDLSYSLDLADVGELSNCVNIESINLRGCTSLVQVPDLSKCVYIKDIDLRDCKRLVQVPDLAKSPNIGSVDLYRCAELVRVPSYFQNFTKLTHLNLGFCSKISVLPKLPSEMEFLDLSDTAVEELPPSIFSLEKLLTLNLRYCSSIKNLSSSPWKMKSLNHLLLRGTNIETVPSSSFVCMTGIISLELRDCHHLVSLPMDICKLKSLERLDLSGCHSFTNFPEIAERMEHLEYLNLSGTKNEELPSSVGNLVGLKTLDLTYCTSLESLPNSFGNLNILEWFSFRGCKKLEEIPDCFTSFPALQVLDLSETMIETIPPTIKQVFGLKSLLLDPCERLQSLPVLPCLLEDLEAQGCKRLETLSVSVTAQTQGLDQILSGERTEAHSFLGCNNLDNNSRSNITDDAHIRIMRMATACNLKRLSYGHVELMCPGNEIPKWFSCRTEGSSMNIKLPLHWSDDSNFLGIALCSVCSVSATNEDLYPPGYQCEMILKTNSGETHTVNLGHTREYRTDDPTAETDHVLVWYDTGRVISDEAKWSSEAFFEFYTEVDCKRLNDMKRCGVCFLYAQGQDDDALKFEVIPPQEVITSLLQLGAATAALRMKLEEVKCGDTAAALRMKLVEVKCQDIAAALGMKLAKIKSGNTAAALGMKLVEIKCLVTLILEVKLMVTKIVEANLLLEQSCNGASKT</sequence>
<evidence type="ECO:0000256" key="2">
    <source>
        <dbReference type="ARBA" id="ARBA00022737"/>
    </source>
</evidence>
<dbReference type="InterPro" id="IPR032675">
    <property type="entry name" value="LRR_dom_sf"/>
</dbReference>
<dbReference type="Pfam" id="PF20160">
    <property type="entry name" value="C-JID"/>
    <property type="match status" value="1"/>
</dbReference>
<evidence type="ECO:0000313" key="5">
    <source>
        <dbReference type="EMBL" id="PRQ41888.1"/>
    </source>
</evidence>
<evidence type="ECO:0000313" key="6">
    <source>
        <dbReference type="Proteomes" id="UP000238479"/>
    </source>
</evidence>
<dbReference type="GO" id="GO:0006952">
    <property type="term" value="P:defense response"/>
    <property type="evidence" value="ECO:0007669"/>
    <property type="project" value="InterPro"/>
</dbReference>
<dbReference type="Gene3D" id="3.80.10.10">
    <property type="entry name" value="Ribonuclease Inhibitor"/>
    <property type="match status" value="2"/>
</dbReference>
<dbReference type="Proteomes" id="UP000238479">
    <property type="component" value="Chromosome 3"/>
</dbReference>
<gene>
    <name evidence="5" type="ORF">RchiOBHm_Chr3g0451641</name>
</gene>
<keyword evidence="2" id="KW-0677">Repeat</keyword>
<evidence type="ECO:0000256" key="1">
    <source>
        <dbReference type="ARBA" id="ARBA00022614"/>
    </source>
</evidence>
<protein>
    <submittedName>
        <fullName evidence="5">Putative leucine-rich repeat domain, L domain-containing protein</fullName>
    </submittedName>
</protein>
<dbReference type="PANTHER" id="PTHR11017:SF574">
    <property type="entry name" value="ADP-RIBOSYL CYCLASE_CYCLIC ADP-RIBOSE HYDROLASE"/>
    <property type="match status" value="1"/>
</dbReference>
<name>A0A2P6R640_ROSCH</name>